<dbReference type="EMBL" id="NMUH01000780">
    <property type="protein sequence ID" value="MQL84695.1"/>
    <property type="molecule type" value="Genomic_DNA"/>
</dbReference>
<proteinExistence type="predicted"/>
<comment type="caution">
    <text evidence="1">The sequence shown here is derived from an EMBL/GenBank/DDBJ whole genome shotgun (WGS) entry which is preliminary data.</text>
</comment>
<evidence type="ECO:0000313" key="1">
    <source>
        <dbReference type="EMBL" id="MQL84695.1"/>
    </source>
</evidence>
<gene>
    <name evidence="1" type="ORF">Taro_017203</name>
</gene>
<protein>
    <submittedName>
        <fullName evidence="1">Uncharacterized protein</fullName>
    </submittedName>
</protein>
<name>A0A843UMI1_COLES</name>
<evidence type="ECO:0000313" key="2">
    <source>
        <dbReference type="Proteomes" id="UP000652761"/>
    </source>
</evidence>
<sequence>MVDTREPSQKGCFAVWDMRSTLNHLRSTLETSPKDLFCQSGRVCRHTSWASRHTPESL</sequence>
<dbReference type="AlphaFoldDB" id="A0A843UMI1"/>
<dbReference type="Proteomes" id="UP000652761">
    <property type="component" value="Unassembled WGS sequence"/>
</dbReference>
<organism evidence="1 2">
    <name type="scientific">Colocasia esculenta</name>
    <name type="common">Wild taro</name>
    <name type="synonym">Arum esculentum</name>
    <dbReference type="NCBI Taxonomy" id="4460"/>
    <lineage>
        <taxon>Eukaryota</taxon>
        <taxon>Viridiplantae</taxon>
        <taxon>Streptophyta</taxon>
        <taxon>Embryophyta</taxon>
        <taxon>Tracheophyta</taxon>
        <taxon>Spermatophyta</taxon>
        <taxon>Magnoliopsida</taxon>
        <taxon>Liliopsida</taxon>
        <taxon>Araceae</taxon>
        <taxon>Aroideae</taxon>
        <taxon>Colocasieae</taxon>
        <taxon>Colocasia</taxon>
    </lineage>
</organism>
<keyword evidence="2" id="KW-1185">Reference proteome</keyword>
<accession>A0A843UMI1</accession>
<reference evidence="1" key="1">
    <citation type="submission" date="2017-07" db="EMBL/GenBank/DDBJ databases">
        <title>Taro Niue Genome Assembly and Annotation.</title>
        <authorList>
            <person name="Atibalentja N."/>
            <person name="Keating K."/>
            <person name="Fields C.J."/>
        </authorList>
    </citation>
    <scope>NUCLEOTIDE SEQUENCE</scope>
    <source>
        <strain evidence="1">Niue_2</strain>
        <tissue evidence="1">Leaf</tissue>
    </source>
</reference>
<feature type="non-terminal residue" evidence="1">
    <location>
        <position position="1"/>
    </location>
</feature>